<sequence>MARYIGNTNEDRDQMLKEVGLSNMDSLFDAVPESVLLKSDLNIPRAQSEIELMKNLKALSNKNLNVDNYTCFLGAGSYDHHIPAVIDQLLLRQEFFTAYTPYQPEISQGTLQVIFEYQTMISELTGLPVVNASMYDGATSMTEAAIMACESTKRKEILVAKSVHPENRQVLNTYAKFRDMTVTELSYQNGQVDVEDLKNKLNNNIAAVIIQSPNFFGVIEDIKAIADMAHENKSLIILNADPISLALLKSPEESGVDIAVGDGQPLGNPMSFGGPSLGYMAVTDKLMRKIPGRIVGETVDKEGNRGFVLTLQTREQHIRREKATSNICSNQALNALTATIYMTLMGKEGLKKVAELCYNKSHYAYDELIKTGKFSPVFDAPFFKEFVVKSVEQVNELNSKLLKKNIIGGYEVESQYPELKDGWMIAVTEKRTKAEIDDLVRKAVE</sequence>
<keyword evidence="7" id="KW-1185">Reference proteome</keyword>
<dbReference type="PIRSF" id="PIRSF006815">
    <property type="entry name" value="GcvPA"/>
    <property type="match status" value="1"/>
</dbReference>
<dbReference type="InterPro" id="IPR023010">
    <property type="entry name" value="GcvPA"/>
</dbReference>
<dbReference type="InterPro" id="IPR015421">
    <property type="entry name" value="PyrdxlP-dep_Trfase_major"/>
</dbReference>
<dbReference type="InterPro" id="IPR020581">
    <property type="entry name" value="GDC_P"/>
</dbReference>
<evidence type="ECO:0000256" key="3">
    <source>
        <dbReference type="ARBA" id="ARBA00049026"/>
    </source>
</evidence>
<dbReference type="InterPro" id="IPR015424">
    <property type="entry name" value="PyrdxlP-dep_Trfase"/>
</dbReference>
<dbReference type="HAMAP" id="MF_00712">
    <property type="entry name" value="GcvPA"/>
    <property type="match status" value="1"/>
</dbReference>
<reference evidence="6" key="1">
    <citation type="submission" date="2020-07" db="EMBL/GenBank/DDBJ databases">
        <title>Genomic analysis of a strain of Sedimentibacter Hydroxybenzoicus DSM7310.</title>
        <authorList>
            <person name="Ma S."/>
        </authorList>
    </citation>
    <scope>NUCLEOTIDE SEQUENCE</scope>
    <source>
        <strain evidence="6">DSM 7310</strain>
    </source>
</reference>
<comment type="similarity">
    <text evidence="4">Belongs to the GcvP family. N-terminal subunit subfamily.</text>
</comment>
<dbReference type="Gene3D" id="3.90.1150.10">
    <property type="entry name" value="Aspartate Aminotransferase, domain 1"/>
    <property type="match status" value="1"/>
</dbReference>
<gene>
    <name evidence="4 6" type="primary">gcvPA</name>
    <name evidence="6" type="ORF">HZF24_16630</name>
</gene>
<keyword evidence="2 4" id="KW-0560">Oxidoreductase</keyword>
<dbReference type="EC" id="1.4.4.2" evidence="4"/>
<dbReference type="AlphaFoldDB" id="A0A974BMH9"/>
<accession>A0A974BMH9</accession>
<dbReference type="GO" id="GO:0019464">
    <property type="term" value="P:glycine decarboxylation via glycine cleavage system"/>
    <property type="evidence" value="ECO:0007669"/>
    <property type="project" value="UniProtKB-UniRule"/>
</dbReference>
<dbReference type="NCBIfam" id="NF001696">
    <property type="entry name" value="PRK00451.1"/>
    <property type="match status" value="1"/>
</dbReference>
<dbReference type="RefSeq" id="WP_179239493.1">
    <property type="nucleotide sequence ID" value="NZ_JACBNQ010000028.1"/>
</dbReference>
<dbReference type="Gene3D" id="3.40.640.10">
    <property type="entry name" value="Type I PLP-dependent aspartate aminotransferase-like (Major domain)"/>
    <property type="match status" value="1"/>
</dbReference>
<dbReference type="InterPro" id="IPR049315">
    <property type="entry name" value="GDC-P_N"/>
</dbReference>
<dbReference type="InterPro" id="IPR015422">
    <property type="entry name" value="PyrdxlP-dep_Trfase_small"/>
</dbReference>
<name>A0A974BMH9_SEDHY</name>
<dbReference type="GO" id="GO:0004375">
    <property type="term" value="F:glycine dehydrogenase (decarboxylating) activity"/>
    <property type="evidence" value="ECO:0007669"/>
    <property type="project" value="UniProtKB-EC"/>
</dbReference>
<proteinExistence type="inferred from homology"/>
<dbReference type="SUPFAM" id="SSF53383">
    <property type="entry name" value="PLP-dependent transferases"/>
    <property type="match status" value="1"/>
</dbReference>
<dbReference type="CDD" id="cd00613">
    <property type="entry name" value="GDC-P"/>
    <property type="match status" value="1"/>
</dbReference>
<comment type="function">
    <text evidence="1 4">The glycine cleavage system catalyzes the degradation of glycine. The P protein binds the alpha-amino group of glycine through its pyridoxal phosphate cofactor; CO(2) is released and the remaining methylamine moiety is then transferred to the lipoamide cofactor of the H protein.</text>
</comment>
<evidence type="ECO:0000256" key="2">
    <source>
        <dbReference type="ARBA" id="ARBA00023002"/>
    </source>
</evidence>
<comment type="caution">
    <text evidence="6">The sequence shown here is derived from an EMBL/GenBank/DDBJ whole genome shotgun (WGS) entry which is preliminary data.</text>
</comment>
<feature type="domain" description="Glycine cleavage system P-protein N-terminal" evidence="5">
    <location>
        <begin position="3"/>
        <end position="440"/>
    </location>
</feature>
<protein>
    <recommendedName>
        <fullName evidence="4">Probable glycine dehydrogenase (decarboxylating) subunit 1</fullName>
        <ecNumber evidence="4">1.4.4.2</ecNumber>
    </recommendedName>
    <alternativeName>
        <fullName evidence="4">Glycine cleavage system P-protein subunit 1</fullName>
    </alternativeName>
    <alternativeName>
        <fullName evidence="4">Glycine decarboxylase subunit 1</fullName>
    </alternativeName>
    <alternativeName>
        <fullName evidence="4">Glycine dehydrogenase (aminomethyl-transferring) subunit 1</fullName>
    </alternativeName>
</protein>
<dbReference type="GO" id="GO:0009116">
    <property type="term" value="P:nucleoside metabolic process"/>
    <property type="evidence" value="ECO:0007669"/>
    <property type="project" value="InterPro"/>
</dbReference>
<dbReference type="PANTHER" id="PTHR42806">
    <property type="entry name" value="GLYCINE CLEAVAGE SYSTEM P-PROTEIN"/>
    <property type="match status" value="1"/>
</dbReference>
<evidence type="ECO:0000313" key="7">
    <source>
        <dbReference type="Proteomes" id="UP000611629"/>
    </source>
</evidence>
<comment type="catalytic activity">
    <reaction evidence="3 4">
        <text>N(6)-[(R)-lipoyl]-L-lysyl-[glycine-cleavage complex H protein] + glycine + H(+) = N(6)-[(R)-S(8)-aminomethyldihydrolipoyl]-L-lysyl-[glycine-cleavage complex H protein] + CO2</text>
        <dbReference type="Rhea" id="RHEA:24304"/>
        <dbReference type="Rhea" id="RHEA-COMP:10494"/>
        <dbReference type="Rhea" id="RHEA-COMP:10495"/>
        <dbReference type="ChEBI" id="CHEBI:15378"/>
        <dbReference type="ChEBI" id="CHEBI:16526"/>
        <dbReference type="ChEBI" id="CHEBI:57305"/>
        <dbReference type="ChEBI" id="CHEBI:83099"/>
        <dbReference type="ChEBI" id="CHEBI:83143"/>
        <dbReference type="EC" id="1.4.4.2"/>
    </reaction>
</comment>
<evidence type="ECO:0000313" key="6">
    <source>
        <dbReference type="EMBL" id="NYB75777.1"/>
    </source>
</evidence>
<dbReference type="Proteomes" id="UP000611629">
    <property type="component" value="Unassembled WGS sequence"/>
</dbReference>
<evidence type="ECO:0000256" key="1">
    <source>
        <dbReference type="ARBA" id="ARBA00003788"/>
    </source>
</evidence>
<dbReference type="Pfam" id="PF02347">
    <property type="entry name" value="GDC-P"/>
    <property type="match status" value="1"/>
</dbReference>
<evidence type="ECO:0000259" key="5">
    <source>
        <dbReference type="Pfam" id="PF02347"/>
    </source>
</evidence>
<organism evidence="6 7">
    <name type="scientific">Sedimentibacter hydroxybenzoicus DSM 7310</name>
    <dbReference type="NCBI Taxonomy" id="1123245"/>
    <lineage>
        <taxon>Bacteria</taxon>
        <taxon>Bacillati</taxon>
        <taxon>Bacillota</taxon>
        <taxon>Tissierellia</taxon>
        <taxon>Sedimentibacter</taxon>
    </lineage>
</organism>
<dbReference type="EMBL" id="JACBNQ010000028">
    <property type="protein sequence ID" value="NYB75777.1"/>
    <property type="molecule type" value="Genomic_DNA"/>
</dbReference>
<evidence type="ECO:0000256" key="4">
    <source>
        <dbReference type="HAMAP-Rule" id="MF_00712"/>
    </source>
</evidence>
<comment type="subunit">
    <text evidence="4">The glycine cleavage system is composed of four proteins: P, T, L and H. In this organism, the P 'protein' is a heterodimer of two subunits.</text>
</comment>
<dbReference type="PANTHER" id="PTHR42806:SF1">
    <property type="entry name" value="GLYCINE DEHYDROGENASE (DECARBOXYLATING)"/>
    <property type="match status" value="1"/>
</dbReference>